<name>A0A511MCR8_9NOCA</name>
<accession>A0A511MCR8</accession>
<dbReference type="EMBL" id="BJXA01000016">
    <property type="protein sequence ID" value="GEM38464.1"/>
    <property type="molecule type" value="Genomic_DNA"/>
</dbReference>
<proteinExistence type="predicted"/>
<organism evidence="1 2">
    <name type="scientific">Nocardia ninae NBRC 108245</name>
    <dbReference type="NCBI Taxonomy" id="1210091"/>
    <lineage>
        <taxon>Bacteria</taxon>
        <taxon>Bacillati</taxon>
        <taxon>Actinomycetota</taxon>
        <taxon>Actinomycetes</taxon>
        <taxon>Mycobacteriales</taxon>
        <taxon>Nocardiaceae</taxon>
        <taxon>Nocardia</taxon>
    </lineage>
</organism>
<evidence type="ECO:0000313" key="2">
    <source>
        <dbReference type="Proteomes" id="UP000321424"/>
    </source>
</evidence>
<sequence>MPDPLADALADAVLRISWSYVGREELMCEHLLAVLADVNQHEVVDVDLYRTHFTDDRGILALAPYRGSRRRPSLYEAVVETCRRLRDTRALREALGDTSTSGLLVGSTSYAPFSYVRGNRYGAPASDLDLLVVIDDSRALDAIVSRLSRLSRASARDVDYLAYRAQIFTDRLDDGRTVFSHKIETWPEDTPDPLLPSSIAPADYLLSLHFMTTSALDHILVGSTPRLAPETAGASRTVHDYREVPRGEHDHVRTFAGRSYHLPLETVAVDGGCLRSPRVYHLDEFDAYCPGFYQMMLIPQPDMVWDRLDVRPALHRFRAKLADRVRYEAGRHPHALVRPSFAHVRREVFNPYIIRLLDEGY</sequence>
<reference evidence="1 2" key="1">
    <citation type="submission" date="2019-07" db="EMBL/GenBank/DDBJ databases">
        <title>Whole genome shotgun sequence of Nocardia ninae NBRC 108245.</title>
        <authorList>
            <person name="Hosoyama A."/>
            <person name="Uohara A."/>
            <person name="Ohji S."/>
            <person name="Ichikawa N."/>
        </authorList>
    </citation>
    <scope>NUCLEOTIDE SEQUENCE [LARGE SCALE GENOMIC DNA]</scope>
    <source>
        <strain evidence="1 2">NBRC 108245</strain>
    </source>
</reference>
<dbReference type="Proteomes" id="UP000321424">
    <property type="component" value="Unassembled WGS sequence"/>
</dbReference>
<dbReference type="AlphaFoldDB" id="A0A511MCR8"/>
<dbReference type="Gene3D" id="3.30.460.10">
    <property type="entry name" value="Beta Polymerase, domain 2"/>
    <property type="match status" value="1"/>
</dbReference>
<evidence type="ECO:0000313" key="1">
    <source>
        <dbReference type="EMBL" id="GEM38464.1"/>
    </source>
</evidence>
<protein>
    <submittedName>
        <fullName evidence="1">Uncharacterized protein</fullName>
    </submittedName>
</protein>
<keyword evidence="2" id="KW-1185">Reference proteome</keyword>
<comment type="caution">
    <text evidence="1">The sequence shown here is derived from an EMBL/GenBank/DDBJ whole genome shotgun (WGS) entry which is preliminary data.</text>
</comment>
<dbReference type="InterPro" id="IPR043519">
    <property type="entry name" value="NT_sf"/>
</dbReference>
<gene>
    <name evidence="1" type="ORF">NN4_29830</name>
</gene>